<comment type="caution">
    <text evidence="2">The sequence shown here is derived from an EMBL/GenBank/DDBJ whole genome shotgun (WGS) entry which is preliminary data.</text>
</comment>
<accession>A0A4Y7TGQ3</accession>
<protein>
    <recommendedName>
        <fullName evidence="4">F-box domain-containing protein</fullName>
    </recommendedName>
</protein>
<proteinExistence type="predicted"/>
<evidence type="ECO:0000313" key="2">
    <source>
        <dbReference type="EMBL" id="TEB33353.1"/>
    </source>
</evidence>
<sequence>MPNRKGQETSPPPPVPALTSFHSQSDLHRPPAPCCVPMEVLCEVLCASMVDEHPNTATQLNNHERDGLLNLCLVSKAWRDAAFSRRNFGAVSPCHSRRTGPSHALTTSKVVAWLNRPGSVPKRLELVAVLFKNRKTCHNRPCRFVNPGLGKLVVEGVVFDGTPYCIWHLLQTLERPRPSSSTPLHPSPQSLHVG</sequence>
<dbReference type="Proteomes" id="UP000298030">
    <property type="component" value="Unassembled WGS sequence"/>
</dbReference>
<evidence type="ECO:0000313" key="3">
    <source>
        <dbReference type="Proteomes" id="UP000298030"/>
    </source>
</evidence>
<organism evidence="2 3">
    <name type="scientific">Coprinellus micaceus</name>
    <name type="common">Glistening ink-cap mushroom</name>
    <name type="synonym">Coprinus micaceus</name>
    <dbReference type="NCBI Taxonomy" id="71717"/>
    <lineage>
        <taxon>Eukaryota</taxon>
        <taxon>Fungi</taxon>
        <taxon>Dikarya</taxon>
        <taxon>Basidiomycota</taxon>
        <taxon>Agaricomycotina</taxon>
        <taxon>Agaricomycetes</taxon>
        <taxon>Agaricomycetidae</taxon>
        <taxon>Agaricales</taxon>
        <taxon>Agaricineae</taxon>
        <taxon>Psathyrellaceae</taxon>
        <taxon>Coprinellus</taxon>
    </lineage>
</organism>
<dbReference type="EMBL" id="QPFP01000012">
    <property type="protein sequence ID" value="TEB33353.1"/>
    <property type="molecule type" value="Genomic_DNA"/>
</dbReference>
<reference evidence="2 3" key="1">
    <citation type="journal article" date="2019" name="Nat. Ecol. Evol.">
        <title>Megaphylogeny resolves global patterns of mushroom evolution.</title>
        <authorList>
            <person name="Varga T."/>
            <person name="Krizsan K."/>
            <person name="Foldi C."/>
            <person name="Dima B."/>
            <person name="Sanchez-Garcia M."/>
            <person name="Sanchez-Ramirez S."/>
            <person name="Szollosi G.J."/>
            <person name="Szarkandi J.G."/>
            <person name="Papp V."/>
            <person name="Albert L."/>
            <person name="Andreopoulos W."/>
            <person name="Angelini C."/>
            <person name="Antonin V."/>
            <person name="Barry K.W."/>
            <person name="Bougher N.L."/>
            <person name="Buchanan P."/>
            <person name="Buyck B."/>
            <person name="Bense V."/>
            <person name="Catcheside P."/>
            <person name="Chovatia M."/>
            <person name="Cooper J."/>
            <person name="Damon W."/>
            <person name="Desjardin D."/>
            <person name="Finy P."/>
            <person name="Geml J."/>
            <person name="Haridas S."/>
            <person name="Hughes K."/>
            <person name="Justo A."/>
            <person name="Karasinski D."/>
            <person name="Kautmanova I."/>
            <person name="Kiss B."/>
            <person name="Kocsube S."/>
            <person name="Kotiranta H."/>
            <person name="LaButti K.M."/>
            <person name="Lechner B.E."/>
            <person name="Liimatainen K."/>
            <person name="Lipzen A."/>
            <person name="Lukacs Z."/>
            <person name="Mihaltcheva S."/>
            <person name="Morgado L.N."/>
            <person name="Niskanen T."/>
            <person name="Noordeloos M.E."/>
            <person name="Ohm R.A."/>
            <person name="Ortiz-Santana B."/>
            <person name="Ovrebo C."/>
            <person name="Racz N."/>
            <person name="Riley R."/>
            <person name="Savchenko A."/>
            <person name="Shiryaev A."/>
            <person name="Soop K."/>
            <person name="Spirin V."/>
            <person name="Szebenyi C."/>
            <person name="Tomsovsky M."/>
            <person name="Tulloss R.E."/>
            <person name="Uehling J."/>
            <person name="Grigoriev I.V."/>
            <person name="Vagvolgyi C."/>
            <person name="Papp T."/>
            <person name="Martin F.M."/>
            <person name="Miettinen O."/>
            <person name="Hibbett D.S."/>
            <person name="Nagy L.G."/>
        </authorList>
    </citation>
    <scope>NUCLEOTIDE SEQUENCE [LARGE SCALE GENOMIC DNA]</scope>
    <source>
        <strain evidence="2 3">FP101781</strain>
    </source>
</reference>
<keyword evidence="3" id="KW-1185">Reference proteome</keyword>
<evidence type="ECO:0000256" key="1">
    <source>
        <dbReference type="SAM" id="MobiDB-lite"/>
    </source>
</evidence>
<name>A0A4Y7TGQ3_COPMI</name>
<feature type="region of interest" description="Disordered" evidence="1">
    <location>
        <begin position="1"/>
        <end position="24"/>
    </location>
</feature>
<dbReference type="AlphaFoldDB" id="A0A4Y7TGQ3"/>
<evidence type="ECO:0008006" key="4">
    <source>
        <dbReference type="Google" id="ProtNLM"/>
    </source>
</evidence>
<gene>
    <name evidence="2" type="ORF">FA13DRAFT_149231</name>
</gene>